<keyword evidence="9 12" id="KW-0472">Membrane</keyword>
<feature type="transmembrane region" description="Helical" evidence="12">
    <location>
        <begin position="139"/>
        <end position="156"/>
    </location>
</feature>
<feature type="domain" description="RING-type" evidence="13">
    <location>
        <begin position="358"/>
        <end position="396"/>
    </location>
</feature>
<keyword evidence="15" id="KW-0675">Receptor</keyword>
<dbReference type="Gene3D" id="1.10.8.10">
    <property type="entry name" value="DNA helicase RuvA subunit, C-terminal domain"/>
    <property type="match status" value="1"/>
</dbReference>
<evidence type="ECO:0000256" key="5">
    <source>
        <dbReference type="ARBA" id="ARBA00022723"/>
    </source>
</evidence>
<evidence type="ECO:0000259" key="14">
    <source>
        <dbReference type="PROSITE" id="PS51140"/>
    </source>
</evidence>
<feature type="compositionally biased region" description="Polar residues" evidence="11">
    <location>
        <begin position="566"/>
        <end position="578"/>
    </location>
</feature>
<sequence>MPAVLLDRLPLPSLQAYTVISVLLLSGSVYYAVQVTSQLEWKINATFNFDFTTDIDTTMTVGNLTFVSNHQLTLEQFLLEHHCIRRLLEIVYFMFQEPLCVWTLINMAYCCLILIGKVIQKLVFGELRVSEQQHMKDKFWNFVFYKFIFIFGVMNVQYMDEVVLWCSWFSVLGFLHLLAQLCKDRFEYLSFSPTTPKLTHIRLLALLCGILLLSLGLFAVCVVVGLHAGANTFAFMAAECSLVTVRTLYVIVRYGIHLWDIHCDKVWENRAAYVYYAELCFELTALAIDFCHDLHMLLWGNIFLSMASLVILMQLRYLFYEIQRRVKKHKNYLRVVKHMEANYPMATTDELEKNSDDCAICWDHMESARKLPCGHLFHNSCLRSWLEQDTSCPTCRMSLSEPGGTLAGESLRDEGRNTALLLGALGGQEDAPRHQQNATTNHFFHFDGSRYVSWLPSFSVEVTHTNLLGGQPPPPVQTSQLDNMARQVQQMFPGMPLNTIVEDLRSTRSVELTIENILDERLVAPPTSMYQTAVPRNSRGTVYHAGFQNHGLDTHKEALADERFPRNSSASALDSGSTMFLEDPEPYSQAEEASTSGDNSMGPQVGGRFSKSPSERERMLSRRKEELLKMARKKFLDRSKAGPSLQNLRLASDLSSMPLSQAHRRSRQPHLGS</sequence>
<feature type="transmembrane region" description="Helical" evidence="12">
    <location>
        <begin position="162"/>
        <end position="182"/>
    </location>
</feature>
<dbReference type="GO" id="GO:0008270">
    <property type="term" value="F:zinc ion binding"/>
    <property type="evidence" value="ECO:0007669"/>
    <property type="project" value="UniProtKB-KW"/>
</dbReference>
<dbReference type="SMART" id="SM00546">
    <property type="entry name" value="CUE"/>
    <property type="match status" value="1"/>
</dbReference>
<dbReference type="GO" id="GO:0006511">
    <property type="term" value="P:ubiquitin-dependent protein catabolic process"/>
    <property type="evidence" value="ECO:0007669"/>
    <property type="project" value="TreeGrafter"/>
</dbReference>
<dbReference type="PROSITE" id="PS50089">
    <property type="entry name" value="ZF_RING_2"/>
    <property type="match status" value="1"/>
</dbReference>
<keyword evidence="8 12" id="KW-1133">Transmembrane helix</keyword>
<dbReference type="GO" id="GO:0005783">
    <property type="term" value="C:endoplasmic reticulum"/>
    <property type="evidence" value="ECO:0007669"/>
    <property type="project" value="TreeGrafter"/>
</dbReference>
<dbReference type="CDD" id="cd14421">
    <property type="entry name" value="CUE_AMFR"/>
    <property type="match status" value="1"/>
</dbReference>
<evidence type="ECO:0000256" key="12">
    <source>
        <dbReference type="SAM" id="Phobius"/>
    </source>
</evidence>
<dbReference type="GO" id="GO:0070936">
    <property type="term" value="P:protein K48-linked ubiquitination"/>
    <property type="evidence" value="ECO:0007669"/>
    <property type="project" value="TreeGrafter"/>
</dbReference>
<evidence type="ECO:0000256" key="6">
    <source>
        <dbReference type="ARBA" id="ARBA00022771"/>
    </source>
</evidence>
<protein>
    <submittedName>
        <fullName evidence="15">Autocrine motility factor receptor</fullName>
    </submittedName>
</protein>
<dbReference type="InterPro" id="IPR013083">
    <property type="entry name" value="Znf_RING/FYVE/PHD"/>
</dbReference>
<dbReference type="GO" id="GO:0000151">
    <property type="term" value="C:ubiquitin ligase complex"/>
    <property type="evidence" value="ECO:0007669"/>
    <property type="project" value="TreeGrafter"/>
</dbReference>
<accession>A0A131YXB9</accession>
<evidence type="ECO:0000256" key="3">
    <source>
        <dbReference type="ARBA" id="ARBA00022679"/>
    </source>
</evidence>
<comment type="subcellular location">
    <subcellularLocation>
        <location evidence="1">Membrane</location>
        <topology evidence="1">Multi-pass membrane protein</topology>
    </subcellularLocation>
</comment>
<evidence type="ECO:0000256" key="7">
    <source>
        <dbReference type="ARBA" id="ARBA00022833"/>
    </source>
</evidence>
<dbReference type="InterPro" id="IPR003892">
    <property type="entry name" value="CUE"/>
</dbReference>
<dbReference type="PANTHER" id="PTHR15067:SF5">
    <property type="entry name" value="E3 UBIQUITIN-PROTEIN LIGASE AMFR"/>
    <property type="match status" value="1"/>
</dbReference>
<evidence type="ECO:0000259" key="13">
    <source>
        <dbReference type="PROSITE" id="PS50089"/>
    </source>
</evidence>
<dbReference type="Pfam" id="PF25563">
    <property type="entry name" value="TPR_SYVN1_N"/>
    <property type="match status" value="1"/>
</dbReference>
<dbReference type="Pfam" id="PF13639">
    <property type="entry name" value="zf-RING_2"/>
    <property type="match status" value="1"/>
</dbReference>
<dbReference type="SUPFAM" id="SSF57850">
    <property type="entry name" value="RING/U-box"/>
    <property type="match status" value="1"/>
</dbReference>
<evidence type="ECO:0000256" key="4">
    <source>
        <dbReference type="ARBA" id="ARBA00022692"/>
    </source>
</evidence>
<dbReference type="CDD" id="cd16455">
    <property type="entry name" value="RING-H2_AMFR"/>
    <property type="match status" value="1"/>
</dbReference>
<dbReference type="GO" id="GO:0030968">
    <property type="term" value="P:endoplasmic reticulum unfolded protein response"/>
    <property type="evidence" value="ECO:0007669"/>
    <property type="project" value="TreeGrafter"/>
</dbReference>
<dbReference type="InterPro" id="IPR057992">
    <property type="entry name" value="TPR_SYVN1_N"/>
</dbReference>
<evidence type="ECO:0000256" key="2">
    <source>
        <dbReference type="ARBA" id="ARBA00004906"/>
    </source>
</evidence>
<keyword evidence="3" id="KW-0808">Transferase</keyword>
<evidence type="ECO:0000256" key="8">
    <source>
        <dbReference type="ARBA" id="ARBA00022989"/>
    </source>
</evidence>
<evidence type="ECO:0000313" key="15">
    <source>
        <dbReference type="EMBL" id="JAP82571.1"/>
    </source>
</evidence>
<evidence type="ECO:0000256" key="11">
    <source>
        <dbReference type="SAM" id="MobiDB-lite"/>
    </source>
</evidence>
<evidence type="ECO:0000256" key="1">
    <source>
        <dbReference type="ARBA" id="ARBA00004141"/>
    </source>
</evidence>
<feature type="compositionally biased region" description="Basic residues" evidence="11">
    <location>
        <begin position="662"/>
        <end position="673"/>
    </location>
</feature>
<reference evidence="15" key="1">
    <citation type="journal article" date="2016" name="Ticks Tick Borne Dis.">
        <title>De novo assembly and annotation of the salivary gland transcriptome of Rhipicephalus appendiculatus male and female ticks during blood feeding.</title>
        <authorList>
            <person name="de Castro M.H."/>
            <person name="de Klerk D."/>
            <person name="Pienaar R."/>
            <person name="Latif A.A."/>
            <person name="Rees D.J."/>
            <person name="Mans B.J."/>
        </authorList>
    </citation>
    <scope>NUCLEOTIDE SEQUENCE</scope>
    <source>
        <tissue evidence="15">Salivary glands</tissue>
    </source>
</reference>
<keyword evidence="4 12" id="KW-0812">Transmembrane</keyword>
<evidence type="ECO:0000256" key="10">
    <source>
        <dbReference type="PROSITE-ProRule" id="PRU00175"/>
    </source>
</evidence>
<dbReference type="GO" id="GO:0061630">
    <property type="term" value="F:ubiquitin protein ligase activity"/>
    <property type="evidence" value="ECO:0007669"/>
    <property type="project" value="TreeGrafter"/>
</dbReference>
<feature type="transmembrane region" description="Helical" evidence="12">
    <location>
        <begin position="203"/>
        <end position="226"/>
    </location>
</feature>
<dbReference type="InterPro" id="IPR001841">
    <property type="entry name" value="Znf_RING"/>
</dbReference>
<dbReference type="PROSITE" id="PS51140">
    <property type="entry name" value="CUE"/>
    <property type="match status" value="1"/>
</dbReference>
<keyword evidence="5" id="KW-0479">Metal-binding</keyword>
<evidence type="ECO:0000256" key="9">
    <source>
        <dbReference type="ARBA" id="ARBA00023136"/>
    </source>
</evidence>
<dbReference type="EMBL" id="GEDV01005986">
    <property type="protein sequence ID" value="JAP82571.1"/>
    <property type="molecule type" value="Transcribed_RNA"/>
</dbReference>
<comment type="pathway">
    <text evidence="2">Protein modification; protein ubiquitination.</text>
</comment>
<keyword evidence="7" id="KW-0862">Zinc</keyword>
<dbReference type="Gene3D" id="3.30.40.10">
    <property type="entry name" value="Zinc/RING finger domain, C3HC4 (zinc finger)"/>
    <property type="match status" value="1"/>
</dbReference>
<dbReference type="SMART" id="SM00184">
    <property type="entry name" value="RING"/>
    <property type="match status" value="1"/>
</dbReference>
<dbReference type="GO" id="GO:0016020">
    <property type="term" value="C:membrane"/>
    <property type="evidence" value="ECO:0007669"/>
    <property type="project" value="UniProtKB-SubCell"/>
</dbReference>
<dbReference type="AlphaFoldDB" id="A0A131YXB9"/>
<feature type="region of interest" description="Disordered" evidence="11">
    <location>
        <begin position="566"/>
        <end position="673"/>
    </location>
</feature>
<feature type="transmembrane region" description="Helical" evidence="12">
    <location>
        <begin position="14"/>
        <end position="33"/>
    </location>
</feature>
<dbReference type="GO" id="GO:0005829">
    <property type="term" value="C:cytosol"/>
    <property type="evidence" value="ECO:0007669"/>
    <property type="project" value="TreeGrafter"/>
</dbReference>
<proteinExistence type="predicted"/>
<dbReference type="PANTHER" id="PTHR15067">
    <property type="entry name" value="E3 UBIQUITIN-PROTEIN LIGASE RNF8"/>
    <property type="match status" value="1"/>
</dbReference>
<feature type="transmembrane region" description="Helical" evidence="12">
    <location>
        <begin position="296"/>
        <end position="319"/>
    </location>
</feature>
<keyword evidence="6 10" id="KW-0863">Zinc-finger</keyword>
<feature type="domain" description="CUE" evidence="14">
    <location>
        <begin position="480"/>
        <end position="522"/>
    </location>
</feature>
<feature type="compositionally biased region" description="Basic and acidic residues" evidence="11">
    <location>
        <begin position="613"/>
        <end position="640"/>
    </location>
</feature>
<feature type="compositionally biased region" description="Polar residues" evidence="11">
    <location>
        <begin position="644"/>
        <end position="659"/>
    </location>
</feature>
<feature type="compositionally biased region" description="Polar residues" evidence="11">
    <location>
        <begin position="591"/>
        <end position="602"/>
    </location>
</feature>
<feature type="transmembrane region" description="Helical" evidence="12">
    <location>
        <begin position="101"/>
        <end position="119"/>
    </location>
</feature>
<dbReference type="GO" id="GO:0043130">
    <property type="term" value="F:ubiquitin binding"/>
    <property type="evidence" value="ECO:0007669"/>
    <property type="project" value="InterPro"/>
</dbReference>
<dbReference type="FunFam" id="3.30.40.10:FF:000149">
    <property type="entry name" value="E3 ubiquitin-protein ligase AMFR"/>
    <property type="match status" value="1"/>
</dbReference>
<dbReference type="Pfam" id="PF02845">
    <property type="entry name" value="CUE"/>
    <property type="match status" value="1"/>
</dbReference>
<name>A0A131YXB9_RHIAP</name>
<organism evidence="15">
    <name type="scientific">Rhipicephalus appendiculatus</name>
    <name type="common">Brown ear tick</name>
    <dbReference type="NCBI Taxonomy" id="34631"/>
    <lineage>
        <taxon>Eukaryota</taxon>
        <taxon>Metazoa</taxon>
        <taxon>Ecdysozoa</taxon>
        <taxon>Arthropoda</taxon>
        <taxon>Chelicerata</taxon>
        <taxon>Arachnida</taxon>
        <taxon>Acari</taxon>
        <taxon>Parasitiformes</taxon>
        <taxon>Ixodida</taxon>
        <taxon>Ixodoidea</taxon>
        <taxon>Ixodidae</taxon>
        <taxon>Rhipicephalinae</taxon>
        <taxon>Rhipicephalus</taxon>
        <taxon>Rhipicephalus</taxon>
    </lineage>
</organism>